<dbReference type="AlphaFoldDB" id="A0ABD3C6A6"/>
<keyword evidence="1" id="KW-0812">Transmembrane</keyword>
<keyword evidence="3" id="KW-1185">Reference proteome</keyword>
<dbReference type="Proteomes" id="UP001632038">
    <property type="component" value="Unassembled WGS sequence"/>
</dbReference>
<keyword evidence="1" id="KW-0472">Membrane</keyword>
<proteinExistence type="predicted"/>
<dbReference type="EMBL" id="JAVIJP010000053">
    <property type="protein sequence ID" value="KAL3624849.1"/>
    <property type="molecule type" value="Genomic_DNA"/>
</dbReference>
<evidence type="ECO:0000256" key="1">
    <source>
        <dbReference type="SAM" id="Phobius"/>
    </source>
</evidence>
<gene>
    <name evidence="2" type="ORF">CASFOL_031517</name>
</gene>
<reference evidence="3" key="1">
    <citation type="journal article" date="2024" name="IScience">
        <title>Strigolactones Initiate the Formation of Haustorium-like Structures in Castilleja.</title>
        <authorList>
            <person name="Buerger M."/>
            <person name="Peterson D."/>
            <person name="Chory J."/>
        </authorList>
    </citation>
    <scope>NUCLEOTIDE SEQUENCE [LARGE SCALE GENOMIC DNA]</scope>
</reference>
<name>A0ABD3C6A6_9LAMI</name>
<comment type="caution">
    <text evidence="2">The sequence shown here is derived from an EMBL/GenBank/DDBJ whole genome shotgun (WGS) entry which is preliminary data.</text>
</comment>
<sequence length="74" mass="7998">MASCLSMGAMFCNRGIINFNGPSASLSLLTGSKTRTSISLKAHSNSGIFLASAVFFPIFFFRLFIFSDQHRASA</sequence>
<evidence type="ECO:0000313" key="3">
    <source>
        <dbReference type="Proteomes" id="UP001632038"/>
    </source>
</evidence>
<keyword evidence="1" id="KW-1133">Transmembrane helix</keyword>
<organism evidence="2 3">
    <name type="scientific">Castilleja foliolosa</name>
    <dbReference type="NCBI Taxonomy" id="1961234"/>
    <lineage>
        <taxon>Eukaryota</taxon>
        <taxon>Viridiplantae</taxon>
        <taxon>Streptophyta</taxon>
        <taxon>Embryophyta</taxon>
        <taxon>Tracheophyta</taxon>
        <taxon>Spermatophyta</taxon>
        <taxon>Magnoliopsida</taxon>
        <taxon>eudicotyledons</taxon>
        <taxon>Gunneridae</taxon>
        <taxon>Pentapetalae</taxon>
        <taxon>asterids</taxon>
        <taxon>lamiids</taxon>
        <taxon>Lamiales</taxon>
        <taxon>Orobanchaceae</taxon>
        <taxon>Pedicularideae</taxon>
        <taxon>Castillejinae</taxon>
        <taxon>Castilleja</taxon>
    </lineage>
</organism>
<accession>A0ABD3C6A6</accession>
<protein>
    <submittedName>
        <fullName evidence="2">Uncharacterized protein</fullName>
    </submittedName>
</protein>
<evidence type="ECO:0000313" key="2">
    <source>
        <dbReference type="EMBL" id="KAL3624849.1"/>
    </source>
</evidence>
<feature type="transmembrane region" description="Helical" evidence="1">
    <location>
        <begin position="47"/>
        <end position="65"/>
    </location>
</feature>